<feature type="domain" description="GP-PDE" evidence="1">
    <location>
        <begin position="64"/>
        <end position="372"/>
    </location>
</feature>
<proteinExistence type="predicted"/>
<reference evidence="2 3" key="1">
    <citation type="submission" date="2023-07" db="EMBL/GenBank/DDBJ databases">
        <title>Pathogens genome sequencing project 196.</title>
        <authorList>
            <person name="Cao X."/>
        </authorList>
    </citation>
    <scope>NUCLEOTIDE SEQUENCE [LARGE SCALE GENOMIC DNA]</scope>
    <source>
        <strain evidence="2 3">SM41</strain>
    </source>
</reference>
<organism evidence="2 3">
    <name type="scientific">Serratia marcescens</name>
    <dbReference type="NCBI Taxonomy" id="615"/>
    <lineage>
        <taxon>Bacteria</taxon>
        <taxon>Pseudomonadati</taxon>
        <taxon>Pseudomonadota</taxon>
        <taxon>Gammaproteobacteria</taxon>
        <taxon>Enterobacterales</taxon>
        <taxon>Yersiniaceae</taxon>
        <taxon>Serratia</taxon>
    </lineage>
</organism>
<dbReference type="RefSeq" id="WP_080298848.1">
    <property type="nucleotide sequence ID" value="NZ_CBDHWN010000084.1"/>
</dbReference>
<dbReference type="PROSITE" id="PS51704">
    <property type="entry name" value="GP_PDE"/>
    <property type="match status" value="1"/>
</dbReference>
<dbReference type="EMBL" id="JAVIPQ010000088">
    <property type="protein sequence ID" value="MDQ9554923.1"/>
    <property type="molecule type" value="Genomic_DNA"/>
</dbReference>
<sequence length="385" mass="43937">MYKISTVMVIVSQIIIFTLGGGAYAYSSESPVSTNKIRKEKAFSPTRSDLTALLIRPDVRPNFIPIASHRAQIMGSNLPENSLSAIQYVNKIDAAEILELDIKITSDGIPYLMHDSYLQRTTNFVDVTVGDYGDKSYGASSGQYSWRQIRELYLKNIDGTYSEEHPVSFEDVLVWVRDNTNMLINLDINEQAVFDAVWDVVKSRDAFDICIFKGRYNKNEFRSFYYNSLNSMQKSKLIYFPIIPEPTVDYPTKPIDFYNHWEEGIDKIAKGYEVGYKKDTPNAKFPIESELLKVVTAIRQQNRVRVHVFSAMPDTYLGRYIGNVNIDQCCNATVDSRGDLEYLLDPFGKKDMSKGVNGYIITDDAFTLYHYLSVLGKRNFNINGM</sequence>
<dbReference type="Proteomes" id="UP001234811">
    <property type="component" value="Unassembled WGS sequence"/>
</dbReference>
<evidence type="ECO:0000259" key="1">
    <source>
        <dbReference type="PROSITE" id="PS51704"/>
    </source>
</evidence>
<gene>
    <name evidence="2" type="ORF">RF091_05205</name>
</gene>
<dbReference type="InterPro" id="IPR017946">
    <property type="entry name" value="PLC-like_Pdiesterase_TIM-brl"/>
</dbReference>
<dbReference type="AlphaFoldDB" id="A0ABD5BEK8"/>
<accession>A0ABD5BEK8</accession>
<evidence type="ECO:0000313" key="2">
    <source>
        <dbReference type="EMBL" id="MDQ9554923.1"/>
    </source>
</evidence>
<evidence type="ECO:0000313" key="3">
    <source>
        <dbReference type="Proteomes" id="UP001234811"/>
    </source>
</evidence>
<dbReference type="Pfam" id="PF03009">
    <property type="entry name" value="GDPD"/>
    <property type="match status" value="1"/>
</dbReference>
<dbReference type="Gene3D" id="3.20.20.190">
    <property type="entry name" value="Phosphatidylinositol (PI) phosphodiesterase"/>
    <property type="match status" value="1"/>
</dbReference>
<dbReference type="PANTHER" id="PTHR46320">
    <property type="entry name" value="GLYCEROPHOSPHODIESTER PHOSPHODIESTERASE 1"/>
    <property type="match status" value="1"/>
</dbReference>
<protein>
    <submittedName>
        <fullName evidence="2">Glycerophosphodiester phosphodiesterase family protein</fullName>
    </submittedName>
</protein>
<dbReference type="CDD" id="cd08566">
    <property type="entry name" value="GDPD_AtGDE_like"/>
    <property type="match status" value="1"/>
</dbReference>
<dbReference type="InterPro" id="IPR030395">
    <property type="entry name" value="GP_PDE_dom"/>
</dbReference>
<dbReference type="PANTHER" id="PTHR46320:SF1">
    <property type="entry name" value="GLYCEROPHOSPHODIESTER PHOSPHODIESTERASE 1"/>
    <property type="match status" value="1"/>
</dbReference>
<name>A0ABD5BEK8_SERMA</name>
<comment type="caution">
    <text evidence="2">The sequence shown here is derived from an EMBL/GenBank/DDBJ whole genome shotgun (WGS) entry which is preliminary data.</text>
</comment>
<dbReference type="SUPFAM" id="SSF51695">
    <property type="entry name" value="PLC-like phosphodiesterases"/>
    <property type="match status" value="1"/>
</dbReference>